<dbReference type="Pfam" id="PF12705">
    <property type="entry name" value="PDDEXK_1"/>
    <property type="match status" value="1"/>
</dbReference>
<dbReference type="Proteomes" id="UP000033918">
    <property type="component" value="Unassembled WGS sequence"/>
</dbReference>
<dbReference type="InterPro" id="IPR038726">
    <property type="entry name" value="PDDEXK_AddAB-type"/>
</dbReference>
<organism evidence="2 3">
    <name type="scientific">Candidatus Wolfebacteria bacterium GW2011_GWB1_41_12</name>
    <dbReference type="NCBI Taxonomy" id="1619006"/>
    <lineage>
        <taxon>Bacteria</taxon>
        <taxon>Candidatus Wolfeibacteriota</taxon>
    </lineage>
</organism>
<dbReference type="AlphaFoldDB" id="A0A0G0UME8"/>
<protein>
    <recommendedName>
        <fullName evidence="1">PD-(D/E)XK endonuclease-like domain-containing protein</fullName>
    </recommendedName>
</protein>
<dbReference type="Gene3D" id="3.90.320.10">
    <property type="match status" value="1"/>
</dbReference>
<name>A0A0G0UME8_9BACT</name>
<dbReference type="InterPro" id="IPR011604">
    <property type="entry name" value="PDDEXK-like_dom_sf"/>
</dbReference>
<accession>A0A0G0UME8</accession>
<evidence type="ECO:0000259" key="1">
    <source>
        <dbReference type="Pfam" id="PF12705"/>
    </source>
</evidence>
<evidence type="ECO:0000313" key="3">
    <source>
        <dbReference type="Proteomes" id="UP000033918"/>
    </source>
</evidence>
<proteinExistence type="predicted"/>
<dbReference type="EMBL" id="LCAK01000004">
    <property type="protein sequence ID" value="KKR88686.1"/>
    <property type="molecule type" value="Genomic_DNA"/>
</dbReference>
<evidence type="ECO:0000313" key="2">
    <source>
        <dbReference type="EMBL" id="KKR88686.1"/>
    </source>
</evidence>
<gene>
    <name evidence="2" type="ORF">UU38_C0004G0048</name>
</gene>
<comment type="caution">
    <text evidence="2">The sequence shown here is derived from an EMBL/GenBank/DDBJ whole genome shotgun (WGS) entry which is preliminary data.</text>
</comment>
<reference evidence="2 3" key="1">
    <citation type="journal article" date="2015" name="Nature">
        <title>rRNA introns, odd ribosomes, and small enigmatic genomes across a large radiation of phyla.</title>
        <authorList>
            <person name="Brown C.T."/>
            <person name="Hug L.A."/>
            <person name="Thomas B.C."/>
            <person name="Sharon I."/>
            <person name="Castelle C.J."/>
            <person name="Singh A."/>
            <person name="Wilkins M.J."/>
            <person name="Williams K.H."/>
            <person name="Banfield J.F."/>
        </authorList>
    </citation>
    <scope>NUCLEOTIDE SEQUENCE [LARGE SCALE GENOMIC DNA]</scope>
</reference>
<feature type="domain" description="PD-(D/E)XK endonuclease-like" evidence="1">
    <location>
        <begin position="47"/>
        <end position="218"/>
    </location>
</feature>
<sequence length="244" mass="27996">MISNPLKISRSGLKLFQECPKCFWLDLHHKIKRPPGYPYTLSAAVDYLVKQEFDKYRERGELPAVFENIDAKLYSGPELTEWRNNFKGVSFFDEELNARLYGAVDDVLEFSDGSLAVVDYKSSGSREIRIYDDYQKQMDVYTYLLGKNGFATQPHAYFVFYVVQKDGGGFQNSLPFKEELRRVGVNPSWIENTFNQAVHAARQEEAPQASPTCEHCNYVIRASGHLPVSHATETDQDYLLIPEE</sequence>